<sequence length="50" mass="5710">MSVVKFGINIIFLLLACVVGISCNDAERIKEEIKRMQLQETHLHLNVNDL</sequence>
<keyword evidence="3" id="KW-1185">Reference proteome</keyword>
<keyword evidence="1" id="KW-1133">Transmembrane helix</keyword>
<gene>
    <name evidence="2" type="ORF">HMPREF9442_02038</name>
</gene>
<name>F3QV14_9BACT</name>
<feature type="transmembrane region" description="Helical" evidence="1">
    <location>
        <begin position="6"/>
        <end position="26"/>
    </location>
</feature>
<proteinExistence type="predicted"/>
<dbReference type="PROSITE" id="PS51257">
    <property type="entry name" value="PROKAR_LIPOPROTEIN"/>
    <property type="match status" value="1"/>
</dbReference>
<keyword evidence="1" id="KW-0472">Membrane</keyword>
<accession>F3QV14</accession>
<comment type="caution">
    <text evidence="2">The sequence shown here is derived from an EMBL/GenBank/DDBJ whole genome shotgun (WGS) entry which is preliminary data.</text>
</comment>
<protein>
    <submittedName>
        <fullName evidence="2">Conserved domain protein</fullName>
    </submittedName>
</protein>
<organism evidence="2 3">
    <name type="scientific">Paraprevotella xylaniphila YIT 11841</name>
    <dbReference type="NCBI Taxonomy" id="762982"/>
    <lineage>
        <taxon>Bacteria</taxon>
        <taxon>Pseudomonadati</taxon>
        <taxon>Bacteroidota</taxon>
        <taxon>Bacteroidia</taxon>
        <taxon>Bacteroidales</taxon>
        <taxon>Prevotellaceae</taxon>
        <taxon>Paraprevotella</taxon>
    </lineage>
</organism>
<dbReference type="AlphaFoldDB" id="F3QV14"/>
<evidence type="ECO:0000313" key="2">
    <source>
        <dbReference type="EMBL" id="EGG53144.1"/>
    </source>
</evidence>
<keyword evidence="1" id="KW-0812">Transmembrane</keyword>
<dbReference type="EMBL" id="AFBR01000057">
    <property type="protein sequence ID" value="EGG53144.1"/>
    <property type="molecule type" value="Genomic_DNA"/>
</dbReference>
<evidence type="ECO:0000256" key="1">
    <source>
        <dbReference type="SAM" id="Phobius"/>
    </source>
</evidence>
<dbReference type="HOGENOM" id="CLU_3120862_0_0_10"/>
<reference evidence="2 3" key="1">
    <citation type="submission" date="2011-02" db="EMBL/GenBank/DDBJ databases">
        <authorList>
            <person name="Weinstock G."/>
            <person name="Sodergren E."/>
            <person name="Clifton S."/>
            <person name="Fulton L."/>
            <person name="Fulton B."/>
            <person name="Courtney L."/>
            <person name="Fronick C."/>
            <person name="Harrison M."/>
            <person name="Strong C."/>
            <person name="Farmer C."/>
            <person name="Delahaunty K."/>
            <person name="Markovic C."/>
            <person name="Hall O."/>
            <person name="Minx P."/>
            <person name="Tomlinson C."/>
            <person name="Mitreva M."/>
            <person name="Hou S."/>
            <person name="Chen J."/>
            <person name="Wollam A."/>
            <person name="Pepin K.H."/>
            <person name="Johnson M."/>
            <person name="Bhonagiri V."/>
            <person name="Zhang X."/>
            <person name="Suruliraj S."/>
            <person name="Warren W."/>
            <person name="Chinwalla A."/>
            <person name="Mardis E.R."/>
            <person name="Wilson R.K."/>
        </authorList>
    </citation>
    <scope>NUCLEOTIDE SEQUENCE [LARGE SCALE GENOMIC DNA]</scope>
    <source>
        <strain evidence="2 3">YIT 11841</strain>
    </source>
</reference>
<dbReference type="Proteomes" id="UP000005546">
    <property type="component" value="Unassembled WGS sequence"/>
</dbReference>
<evidence type="ECO:0000313" key="3">
    <source>
        <dbReference type="Proteomes" id="UP000005546"/>
    </source>
</evidence>